<dbReference type="EMBL" id="SPHZ02000005">
    <property type="protein sequence ID" value="KAF0918869.1"/>
    <property type="molecule type" value="Genomic_DNA"/>
</dbReference>
<dbReference type="AlphaFoldDB" id="A0A6G1E264"/>
<proteinExistence type="predicted"/>
<reference evidence="1 2" key="1">
    <citation type="submission" date="2019-11" db="EMBL/GenBank/DDBJ databases">
        <title>Whole genome sequence of Oryza granulata.</title>
        <authorList>
            <person name="Li W."/>
        </authorList>
    </citation>
    <scope>NUCLEOTIDE SEQUENCE [LARGE SCALE GENOMIC DNA]</scope>
    <source>
        <strain evidence="2">cv. Menghai</strain>
        <tissue evidence="1">Leaf</tissue>
    </source>
</reference>
<protein>
    <submittedName>
        <fullName evidence="1">Uncharacterized protein</fullName>
    </submittedName>
</protein>
<evidence type="ECO:0000313" key="1">
    <source>
        <dbReference type="EMBL" id="KAF0918869.1"/>
    </source>
</evidence>
<accession>A0A6G1E264</accession>
<sequence length="75" mass="8587">MTEDAAATEDAYAELKDLYSPLLDVKERTKNSRTQERVRRENSVLFALIQKEPRTLGPKNSWSADAKEDEEDVIC</sequence>
<comment type="caution">
    <text evidence="1">The sequence shown here is derived from an EMBL/GenBank/DDBJ whole genome shotgun (WGS) entry which is preliminary data.</text>
</comment>
<organism evidence="1 2">
    <name type="scientific">Oryza meyeriana var. granulata</name>
    <dbReference type="NCBI Taxonomy" id="110450"/>
    <lineage>
        <taxon>Eukaryota</taxon>
        <taxon>Viridiplantae</taxon>
        <taxon>Streptophyta</taxon>
        <taxon>Embryophyta</taxon>
        <taxon>Tracheophyta</taxon>
        <taxon>Spermatophyta</taxon>
        <taxon>Magnoliopsida</taxon>
        <taxon>Liliopsida</taxon>
        <taxon>Poales</taxon>
        <taxon>Poaceae</taxon>
        <taxon>BOP clade</taxon>
        <taxon>Oryzoideae</taxon>
        <taxon>Oryzeae</taxon>
        <taxon>Oryzinae</taxon>
        <taxon>Oryza</taxon>
        <taxon>Oryza meyeriana</taxon>
    </lineage>
</organism>
<evidence type="ECO:0000313" key="2">
    <source>
        <dbReference type="Proteomes" id="UP000479710"/>
    </source>
</evidence>
<gene>
    <name evidence="1" type="ORF">E2562_026704</name>
</gene>
<keyword evidence="2" id="KW-1185">Reference proteome</keyword>
<name>A0A6G1E264_9ORYZ</name>
<dbReference type="Proteomes" id="UP000479710">
    <property type="component" value="Unassembled WGS sequence"/>
</dbReference>